<sequence>MDSPYQHRGPLWTEVALVVVLVGWLVQQQVAAAGARGPDVRDLVALAAALALPARWRLPLLTAGLAVAAMALRGAIEPVWVMLFHLAARSRVRPAVAFAAVVALLPLFPRPEWTDDRSPPWGPGVMAALALTAGLWWAGRRRLMDSLAAQVELRGEQARLAERARIAAEMHDVLAHRLSLLALHSGVLAMRADTLPPQVADRLLLLRTASTQALADLRDVLGVLRADEPPPGPGQAQTPVLQDLSVVLAEAREAGQTIAATVTGDIEATPAGHRLAVRRLVQEGLTNARKHAPGAAVRLAVHFGEPVTTVEVVNDPARTLPPPAVSSGYGLIGLDERVGGLHGRFSYGRTDEGGWRLAALIPLRAGTEPA</sequence>
<dbReference type="Proteomes" id="UP001595765">
    <property type="component" value="Unassembled WGS sequence"/>
</dbReference>
<dbReference type="EMBL" id="JBHSBB010000009">
    <property type="protein sequence ID" value="MFC4032298.1"/>
    <property type="molecule type" value="Genomic_DNA"/>
</dbReference>
<evidence type="ECO:0000256" key="1">
    <source>
        <dbReference type="ARBA" id="ARBA00000085"/>
    </source>
</evidence>
<gene>
    <name evidence="10" type="ORF">ACFO3J_12490</name>
</gene>
<dbReference type="GO" id="GO:0016301">
    <property type="term" value="F:kinase activity"/>
    <property type="evidence" value="ECO:0007669"/>
    <property type="project" value="UniProtKB-KW"/>
</dbReference>
<comment type="catalytic activity">
    <reaction evidence="1">
        <text>ATP + protein L-histidine = ADP + protein N-phospho-L-histidine.</text>
        <dbReference type="EC" id="2.7.13.3"/>
    </reaction>
</comment>
<dbReference type="Pfam" id="PF07730">
    <property type="entry name" value="HisKA_3"/>
    <property type="match status" value="1"/>
</dbReference>
<organism evidence="10 11">
    <name type="scientific">Streptomyces polygonati</name>
    <dbReference type="NCBI Taxonomy" id="1617087"/>
    <lineage>
        <taxon>Bacteria</taxon>
        <taxon>Bacillati</taxon>
        <taxon>Actinomycetota</taxon>
        <taxon>Actinomycetes</taxon>
        <taxon>Kitasatosporales</taxon>
        <taxon>Streptomycetaceae</taxon>
        <taxon>Streptomyces</taxon>
    </lineage>
</organism>
<dbReference type="Gene3D" id="1.20.5.1930">
    <property type="match status" value="1"/>
</dbReference>
<dbReference type="PANTHER" id="PTHR24421:SF10">
    <property type="entry name" value="NITRATE_NITRITE SENSOR PROTEIN NARQ"/>
    <property type="match status" value="1"/>
</dbReference>
<evidence type="ECO:0000256" key="5">
    <source>
        <dbReference type="ARBA" id="ARBA00022741"/>
    </source>
</evidence>
<reference evidence="11" key="1">
    <citation type="journal article" date="2019" name="Int. J. Syst. Evol. Microbiol.">
        <title>The Global Catalogue of Microorganisms (GCM) 10K type strain sequencing project: providing services to taxonomists for standard genome sequencing and annotation.</title>
        <authorList>
            <consortium name="The Broad Institute Genomics Platform"/>
            <consortium name="The Broad Institute Genome Sequencing Center for Infectious Disease"/>
            <person name="Wu L."/>
            <person name="Ma J."/>
        </authorList>
    </citation>
    <scope>NUCLEOTIDE SEQUENCE [LARGE SCALE GENOMIC DNA]</scope>
    <source>
        <strain evidence="11">CGMCC 4.7237</strain>
    </source>
</reference>
<evidence type="ECO:0000256" key="7">
    <source>
        <dbReference type="ARBA" id="ARBA00022840"/>
    </source>
</evidence>
<protein>
    <recommendedName>
        <fullName evidence="2">histidine kinase</fullName>
        <ecNumber evidence="2">2.7.13.3</ecNumber>
    </recommendedName>
</protein>
<evidence type="ECO:0000256" key="3">
    <source>
        <dbReference type="ARBA" id="ARBA00022553"/>
    </source>
</evidence>
<keyword evidence="8" id="KW-0902">Two-component regulatory system</keyword>
<evidence type="ECO:0000256" key="8">
    <source>
        <dbReference type="ARBA" id="ARBA00023012"/>
    </source>
</evidence>
<dbReference type="InterPro" id="IPR050482">
    <property type="entry name" value="Sensor_HK_TwoCompSys"/>
</dbReference>
<evidence type="ECO:0000313" key="10">
    <source>
        <dbReference type="EMBL" id="MFC4032298.1"/>
    </source>
</evidence>
<keyword evidence="11" id="KW-1185">Reference proteome</keyword>
<evidence type="ECO:0000256" key="6">
    <source>
        <dbReference type="ARBA" id="ARBA00022777"/>
    </source>
</evidence>
<dbReference type="EC" id="2.7.13.3" evidence="2"/>
<proteinExistence type="predicted"/>
<dbReference type="Gene3D" id="3.30.565.10">
    <property type="entry name" value="Histidine kinase-like ATPase, C-terminal domain"/>
    <property type="match status" value="1"/>
</dbReference>
<comment type="caution">
    <text evidence="10">The sequence shown here is derived from an EMBL/GenBank/DDBJ whole genome shotgun (WGS) entry which is preliminary data.</text>
</comment>
<accession>A0ABV8HJR7</accession>
<evidence type="ECO:0000256" key="2">
    <source>
        <dbReference type="ARBA" id="ARBA00012438"/>
    </source>
</evidence>
<keyword evidence="3" id="KW-0597">Phosphoprotein</keyword>
<dbReference type="SUPFAM" id="SSF55874">
    <property type="entry name" value="ATPase domain of HSP90 chaperone/DNA topoisomerase II/histidine kinase"/>
    <property type="match status" value="1"/>
</dbReference>
<dbReference type="PANTHER" id="PTHR24421">
    <property type="entry name" value="NITRATE/NITRITE SENSOR PROTEIN NARX-RELATED"/>
    <property type="match status" value="1"/>
</dbReference>
<feature type="domain" description="Signal transduction histidine kinase subgroup 3 dimerisation and phosphoacceptor" evidence="9">
    <location>
        <begin position="162"/>
        <end position="227"/>
    </location>
</feature>
<evidence type="ECO:0000256" key="4">
    <source>
        <dbReference type="ARBA" id="ARBA00022679"/>
    </source>
</evidence>
<dbReference type="InterPro" id="IPR036890">
    <property type="entry name" value="HATPase_C_sf"/>
</dbReference>
<dbReference type="InterPro" id="IPR011712">
    <property type="entry name" value="Sig_transdc_His_kin_sub3_dim/P"/>
</dbReference>
<evidence type="ECO:0000313" key="11">
    <source>
        <dbReference type="Proteomes" id="UP001595765"/>
    </source>
</evidence>
<keyword evidence="4" id="KW-0808">Transferase</keyword>
<evidence type="ECO:0000259" key="9">
    <source>
        <dbReference type="Pfam" id="PF07730"/>
    </source>
</evidence>
<dbReference type="RefSeq" id="WP_386429112.1">
    <property type="nucleotide sequence ID" value="NZ_JBHSBB010000009.1"/>
</dbReference>
<dbReference type="CDD" id="cd16917">
    <property type="entry name" value="HATPase_UhpB-NarQ-NarX-like"/>
    <property type="match status" value="1"/>
</dbReference>
<name>A0ABV8HJR7_9ACTN</name>
<keyword evidence="5" id="KW-0547">Nucleotide-binding</keyword>
<keyword evidence="6 10" id="KW-0418">Kinase</keyword>
<keyword evidence="7" id="KW-0067">ATP-binding</keyword>